<name>A0A068Z4A5_9GAMM</name>
<dbReference type="RefSeq" id="WP_040264709.1">
    <property type="nucleotide sequence ID" value="NZ_CAXKXZ010000049.1"/>
</dbReference>
<dbReference type="InterPro" id="IPR009057">
    <property type="entry name" value="Homeodomain-like_sf"/>
</dbReference>
<evidence type="ECO:0000313" key="2">
    <source>
        <dbReference type="Proteomes" id="UP000042738"/>
    </source>
</evidence>
<dbReference type="Proteomes" id="UP000042738">
    <property type="component" value="Chromosome"/>
</dbReference>
<organism evidence="1 2">
    <name type="scientific">Serratia symbiotica</name>
    <dbReference type="NCBI Taxonomy" id="138074"/>
    <lineage>
        <taxon>Bacteria</taxon>
        <taxon>Pseudomonadati</taxon>
        <taxon>Pseudomonadota</taxon>
        <taxon>Gammaproteobacteria</taxon>
        <taxon>Enterobacterales</taxon>
        <taxon>Yersiniaceae</taxon>
        <taxon>Serratia</taxon>
    </lineage>
</organism>
<proteinExistence type="predicted"/>
<sequence length="149" mass="16868">MQTLHPDYEQVQDLLPESVQQIASLIGFPATSKLIQQFGGVQFRIGKGLRSSGQRRIALLQETLTPEQVALLMQHFSGEDLYIPRCQDAWRAWRNRCFLAEVEQLKAEGESLTMALTLLCPKYGIAATRAWELLRPRHSSCDSEQPSLL</sequence>
<accession>A0A068Z4A5</accession>
<dbReference type="SUPFAM" id="SSF46689">
    <property type="entry name" value="Homeodomain-like"/>
    <property type="match status" value="1"/>
</dbReference>
<gene>
    <name evidence="1" type="ORF">SYMBAF_02335</name>
</gene>
<dbReference type="EMBL" id="CP050855">
    <property type="protein sequence ID" value="QLH62010.1"/>
    <property type="molecule type" value="Genomic_DNA"/>
</dbReference>
<reference evidence="1 2" key="1">
    <citation type="journal article" date="2014" name="Genome Announc.">
        <title>Whole-Genome Sequence of Serratia symbiotica Strain CWBI-2.3T, a Free-Living Symbiont of the Black Bean Aphid Aphis fabae.</title>
        <authorList>
            <person name="Foray V."/>
            <person name="Grigorescu A.S."/>
            <person name="Sabri A."/>
            <person name="Haubruge E."/>
            <person name="Lognay G."/>
            <person name="Francis F."/>
            <person name="Fauconnier M.L."/>
            <person name="Hance T."/>
            <person name="Thonart P."/>
        </authorList>
    </citation>
    <scope>NUCLEOTIDE SEQUENCE [LARGE SCALE GENOMIC DNA]</scope>
    <source>
        <strain evidence="1">CWBI-2.3</strain>
    </source>
</reference>
<protein>
    <submittedName>
        <fullName evidence="1">Uncharacterized protein</fullName>
    </submittedName>
</protein>
<evidence type="ECO:0000313" key="1">
    <source>
        <dbReference type="EMBL" id="QLH62010.1"/>
    </source>
</evidence>
<dbReference type="STRING" id="138074.SYMBAF_180105"/>
<dbReference type="AlphaFoldDB" id="A0A068Z4A5"/>
<dbReference type="GeneID" id="93735363"/>